<dbReference type="PANTHER" id="PTHR43317:SF1">
    <property type="entry name" value="THERMOSPERMINE SYNTHASE ACAULIS5"/>
    <property type="match status" value="1"/>
</dbReference>
<evidence type="ECO:0000313" key="4">
    <source>
        <dbReference type="Proteomes" id="UP001375743"/>
    </source>
</evidence>
<dbReference type="Proteomes" id="UP001375743">
    <property type="component" value="Unassembled WGS sequence"/>
</dbReference>
<evidence type="ECO:0000313" key="3">
    <source>
        <dbReference type="EMBL" id="MEK0082670.1"/>
    </source>
</evidence>
<dbReference type="Pfam" id="PF01564">
    <property type="entry name" value="Spermine_synth"/>
    <property type="match status" value="1"/>
</dbReference>
<name>A0ABU8XNA4_9PROT</name>
<feature type="transmembrane region" description="Helical" evidence="2">
    <location>
        <begin position="146"/>
        <end position="172"/>
    </location>
</feature>
<feature type="transmembrane region" description="Helical" evidence="2">
    <location>
        <begin position="70"/>
        <end position="89"/>
    </location>
</feature>
<dbReference type="InterPro" id="IPR036259">
    <property type="entry name" value="MFS_trans_sf"/>
</dbReference>
<dbReference type="SUPFAM" id="SSF103473">
    <property type="entry name" value="MFS general substrate transporter"/>
    <property type="match status" value="1"/>
</dbReference>
<feature type="transmembrane region" description="Helical" evidence="2">
    <location>
        <begin position="407"/>
        <end position="423"/>
    </location>
</feature>
<dbReference type="Gene3D" id="3.40.50.150">
    <property type="entry name" value="Vaccinia Virus protein VP39"/>
    <property type="match status" value="1"/>
</dbReference>
<sequence>MAPLHGAFFLSGFSALVYQTSWQRMLGLFAGSDAVAATLVVGSFLFGLGIGSLVGAMIADRLSARGAVRAFGLCEVGIGACALLSGFVLEDVLFRYVVPLHPSSATVACVVLATLFLPTLLMGMSLPFLARAAVDRIETASARIGWLYGVNTLGAAAGALLAGFLLIGNLGFDGAVEVGALISLGVGAIALVVSGRLPGGVAVPKLDRPAADRSDSAQLVGWSLAVFVSGFLIISLEIVWFRLLGTMMQSSPYAFALVLAIFLLADAVGIVWGAKVVARVGEPRRLFMAQQALMALLALGAIVLLHAANSWLDLPQAFVLDTAYKSFGKLAGEVRTLAWIVLTLILVFPPAFLLGMSFPIVQKAVQNDLGQVGRRVGLIQLANILGNTAGALVTGLVLLHLVGTSGTLHVIGIAGLVFAFLLLRELPGNATMALAAALALVIAVLPGNAPLWARIHGTAPEAALVGEDRTGTAVVRSRPEGIAPGARADGTVPRDAWVLYVGGRWQSQMNPYASVQGAMGTLASLVHPDPEKVLLIGYGGGGALWASMGNPLLKRIEVVEIVRPVVSVMRAYGELHDGVVPRLFHDPRVRVSIGDGRHKLLTDPELYDVILAEAIVPKAAHSGALFSREFFEQVRSRLKPGGIAVEWAATGRVVDTFRQVFPYGVRVGGALIGSNQPFPFSLDEVAARLRASPTREHLNEGGWDPEELVAWLSSRPVESWSPENPPPKAHDINTDLFPKDEYFLNNPASPS</sequence>
<evidence type="ECO:0000256" key="2">
    <source>
        <dbReference type="SAM" id="Phobius"/>
    </source>
</evidence>
<feature type="transmembrane region" description="Helical" evidence="2">
    <location>
        <begin position="105"/>
        <end position="134"/>
    </location>
</feature>
<proteinExistence type="predicted"/>
<dbReference type="NCBIfam" id="NF037959">
    <property type="entry name" value="MFS_SpdSyn"/>
    <property type="match status" value="1"/>
</dbReference>
<feature type="transmembrane region" description="Helical" evidence="2">
    <location>
        <begin position="286"/>
        <end position="308"/>
    </location>
</feature>
<keyword evidence="4" id="KW-1185">Reference proteome</keyword>
<feature type="transmembrane region" description="Helical" evidence="2">
    <location>
        <begin position="430"/>
        <end position="453"/>
    </location>
</feature>
<feature type="transmembrane region" description="Helical" evidence="2">
    <location>
        <begin position="381"/>
        <end position="401"/>
    </location>
</feature>
<feature type="transmembrane region" description="Helical" evidence="2">
    <location>
        <begin position="219"/>
        <end position="241"/>
    </location>
</feature>
<keyword evidence="2" id="KW-0812">Transmembrane</keyword>
<evidence type="ECO:0000256" key="1">
    <source>
        <dbReference type="ARBA" id="ARBA00023115"/>
    </source>
</evidence>
<dbReference type="InterPro" id="IPR029063">
    <property type="entry name" value="SAM-dependent_MTases_sf"/>
</dbReference>
<keyword evidence="1" id="KW-0620">Polyamine biosynthesis</keyword>
<dbReference type="EMBL" id="JBBLZC010000004">
    <property type="protein sequence ID" value="MEK0082670.1"/>
    <property type="molecule type" value="Genomic_DNA"/>
</dbReference>
<feature type="transmembrane region" description="Helical" evidence="2">
    <location>
        <begin position="35"/>
        <end position="58"/>
    </location>
</feature>
<dbReference type="CDD" id="cd02440">
    <property type="entry name" value="AdoMet_MTases"/>
    <property type="match status" value="1"/>
</dbReference>
<comment type="caution">
    <text evidence="3">The sequence shown here is derived from an EMBL/GenBank/DDBJ whole genome shotgun (WGS) entry which is preliminary data.</text>
</comment>
<organism evidence="3 4">
    <name type="scientific">Benzoatithermus flavus</name>
    <dbReference type="NCBI Taxonomy" id="3108223"/>
    <lineage>
        <taxon>Bacteria</taxon>
        <taxon>Pseudomonadati</taxon>
        <taxon>Pseudomonadota</taxon>
        <taxon>Alphaproteobacteria</taxon>
        <taxon>Geminicoccales</taxon>
        <taxon>Geminicoccaceae</taxon>
        <taxon>Benzoatithermus</taxon>
    </lineage>
</organism>
<dbReference type="SUPFAM" id="SSF53335">
    <property type="entry name" value="S-adenosyl-L-methionine-dependent methyltransferases"/>
    <property type="match status" value="1"/>
</dbReference>
<accession>A0ABU8XNA4</accession>
<feature type="transmembrane region" description="Helical" evidence="2">
    <location>
        <begin position="337"/>
        <end position="361"/>
    </location>
</feature>
<feature type="transmembrane region" description="Helical" evidence="2">
    <location>
        <begin position="253"/>
        <end position="274"/>
    </location>
</feature>
<protein>
    <submittedName>
        <fullName evidence="3">Fused MFS/spermidine synthase</fullName>
    </submittedName>
</protein>
<reference evidence="3 4" key="1">
    <citation type="submission" date="2024-01" db="EMBL/GenBank/DDBJ databases">
        <title>Multi-omics insights into the function and evolution of sodium benzoate biodegradation pathways in Benzoatithermus flavus gen. nov., sp. nov. from hot spring.</title>
        <authorList>
            <person name="Hu C.-J."/>
            <person name="Li W.-J."/>
        </authorList>
    </citation>
    <scope>NUCLEOTIDE SEQUENCE [LARGE SCALE GENOMIC DNA]</scope>
    <source>
        <strain evidence="3 4">SYSU G07066</strain>
    </source>
</reference>
<keyword evidence="2" id="KW-1133">Transmembrane helix</keyword>
<dbReference type="Gene3D" id="1.20.1250.20">
    <property type="entry name" value="MFS general substrate transporter like domains"/>
    <property type="match status" value="1"/>
</dbReference>
<dbReference type="RefSeq" id="WP_418158516.1">
    <property type="nucleotide sequence ID" value="NZ_JBBLZC010000004.1"/>
</dbReference>
<keyword evidence="2" id="KW-0472">Membrane</keyword>
<dbReference type="PANTHER" id="PTHR43317">
    <property type="entry name" value="THERMOSPERMINE SYNTHASE ACAULIS5"/>
    <property type="match status" value="1"/>
</dbReference>
<gene>
    <name evidence="3" type="ORF">U1T56_05885</name>
</gene>
<feature type="transmembrane region" description="Helical" evidence="2">
    <location>
        <begin position="178"/>
        <end position="198"/>
    </location>
</feature>